<dbReference type="InterPro" id="IPR006094">
    <property type="entry name" value="Oxid_FAD_bind_N"/>
</dbReference>
<comment type="similarity">
    <text evidence="2">Belongs to the FAD-binding oxidoreductase/transferase type 4 family.</text>
</comment>
<evidence type="ECO:0000256" key="4">
    <source>
        <dbReference type="ARBA" id="ARBA00022827"/>
    </source>
</evidence>
<sequence length="594" mass="64051">MSRRLPSGLPRHSWLCPGRVNAAANPSASHPLSRQHPLRRFGSGSPQKSAERQQLLQNGGQRWPSLAVAGAIGLLGFGAGALFAQNRLGREPAGEGEAAIRRRNNHERERSIAYASPSQMLKAAEGIAKSLGPDAVTYEKDVLEHHGHSDWSTSNSPVRAVAVVYPRSTADVSCIARICSQHKVPMVPFGAGSSVEGNFSQPHSGICIDFSYMDKIIAFHPDDMDVVVQPGVNWVDLNSRIAHAGLFAPLDPSPTATIGGMVSTNCSGTNAMRYGTMKDWVLNLTVVLADGTIIKTRRRPRKTSAGYNLTSLFVGAEGTLGIVTEATLKLAPIPQDTSVAVVTFPTIRDAAAAASSLIRSGIQLAALELMDDVQMKVLNEHGSATVRKRKWLEQPTLFLKFSGTTEGIASDVDRVAGIIKPFTTPGMGSADAFHFARSKQEEHDLWAARKEALFTMVSIRPPGTEVWSTDVAVPVSRLAEIIDLSKRECGQLGIFASVIGHVGDGNFHVAMMYDPRDADQKQAVGRCVKNMMHRALDMEGTVSGEHAIGIGKKDCLVDELGEETIGLMRTLKKAVDPGWVMNPGKVFDWADERA</sequence>
<dbReference type="EMBL" id="JAULSW010000004">
    <property type="protein sequence ID" value="KAK3385590.1"/>
    <property type="molecule type" value="Genomic_DNA"/>
</dbReference>
<dbReference type="Gene3D" id="3.30.465.10">
    <property type="match status" value="1"/>
</dbReference>
<dbReference type="GO" id="GO:0004458">
    <property type="term" value="F:D-lactate dehydrogenase (cytochrome) activity"/>
    <property type="evidence" value="ECO:0007669"/>
    <property type="project" value="UniProtKB-EC"/>
</dbReference>
<dbReference type="GO" id="GO:0071949">
    <property type="term" value="F:FAD binding"/>
    <property type="evidence" value="ECO:0007669"/>
    <property type="project" value="InterPro"/>
</dbReference>
<feature type="domain" description="FAD-binding PCMH-type" evidence="9">
    <location>
        <begin position="156"/>
        <end position="333"/>
    </location>
</feature>
<evidence type="ECO:0000313" key="10">
    <source>
        <dbReference type="EMBL" id="KAK3385590.1"/>
    </source>
</evidence>
<feature type="compositionally biased region" description="Polar residues" evidence="8">
    <location>
        <begin position="44"/>
        <end position="58"/>
    </location>
</feature>
<evidence type="ECO:0000313" key="11">
    <source>
        <dbReference type="Proteomes" id="UP001285441"/>
    </source>
</evidence>
<accession>A0AAE0NQF3</accession>
<name>A0AAE0NQF3_9PEZI</name>
<dbReference type="PANTHER" id="PTHR11748">
    <property type="entry name" value="D-LACTATE DEHYDROGENASE"/>
    <property type="match status" value="1"/>
</dbReference>
<evidence type="ECO:0000256" key="7">
    <source>
        <dbReference type="ARBA" id="ARBA00051436"/>
    </source>
</evidence>
<evidence type="ECO:0000256" key="1">
    <source>
        <dbReference type="ARBA" id="ARBA00001974"/>
    </source>
</evidence>
<dbReference type="GO" id="GO:1903457">
    <property type="term" value="P:lactate catabolic process"/>
    <property type="evidence" value="ECO:0007669"/>
    <property type="project" value="TreeGrafter"/>
</dbReference>
<dbReference type="InterPro" id="IPR016164">
    <property type="entry name" value="FAD-linked_Oxase-like_C"/>
</dbReference>
<feature type="region of interest" description="Disordered" evidence="8">
    <location>
        <begin position="24"/>
        <end position="58"/>
    </location>
</feature>
<dbReference type="InterPro" id="IPR004113">
    <property type="entry name" value="FAD-bd_oxidored_4_C"/>
</dbReference>
<dbReference type="SUPFAM" id="SSF55103">
    <property type="entry name" value="FAD-linked oxidases, C-terminal domain"/>
    <property type="match status" value="1"/>
</dbReference>
<feature type="region of interest" description="Disordered" evidence="8">
    <location>
        <begin position="92"/>
        <end position="111"/>
    </location>
</feature>
<dbReference type="SUPFAM" id="SSF56176">
    <property type="entry name" value="FAD-binding/transporter-associated domain-like"/>
    <property type="match status" value="1"/>
</dbReference>
<dbReference type="PANTHER" id="PTHR11748:SF83">
    <property type="entry name" value="DEHYDROGENASE (CYTOCHROME), PUTATIVE (AFU_ORTHOLOGUE AFUA_1G17520)-RELATED"/>
    <property type="match status" value="1"/>
</dbReference>
<keyword evidence="5" id="KW-0560">Oxidoreductase</keyword>
<evidence type="ECO:0000259" key="9">
    <source>
        <dbReference type="PROSITE" id="PS51387"/>
    </source>
</evidence>
<reference evidence="10" key="1">
    <citation type="journal article" date="2023" name="Mol. Phylogenet. Evol.">
        <title>Genome-scale phylogeny and comparative genomics of the fungal order Sordariales.</title>
        <authorList>
            <person name="Hensen N."/>
            <person name="Bonometti L."/>
            <person name="Westerberg I."/>
            <person name="Brannstrom I.O."/>
            <person name="Guillou S."/>
            <person name="Cros-Aarteil S."/>
            <person name="Calhoun S."/>
            <person name="Haridas S."/>
            <person name="Kuo A."/>
            <person name="Mondo S."/>
            <person name="Pangilinan J."/>
            <person name="Riley R."/>
            <person name="LaButti K."/>
            <person name="Andreopoulos B."/>
            <person name="Lipzen A."/>
            <person name="Chen C."/>
            <person name="Yan M."/>
            <person name="Daum C."/>
            <person name="Ng V."/>
            <person name="Clum A."/>
            <person name="Steindorff A."/>
            <person name="Ohm R.A."/>
            <person name="Martin F."/>
            <person name="Silar P."/>
            <person name="Natvig D.O."/>
            <person name="Lalanne C."/>
            <person name="Gautier V."/>
            <person name="Ament-Velasquez S.L."/>
            <person name="Kruys A."/>
            <person name="Hutchinson M.I."/>
            <person name="Powell A.J."/>
            <person name="Barry K."/>
            <person name="Miller A.N."/>
            <person name="Grigoriev I.V."/>
            <person name="Debuchy R."/>
            <person name="Gladieux P."/>
            <person name="Hiltunen Thoren M."/>
            <person name="Johannesson H."/>
        </authorList>
    </citation>
    <scope>NUCLEOTIDE SEQUENCE</scope>
    <source>
        <strain evidence="10">CBS 232.78</strain>
    </source>
</reference>
<protein>
    <recommendedName>
        <fullName evidence="6">D-lactate dehydrogenase (cytochrome)</fullName>
        <ecNumber evidence="6">1.1.2.4</ecNumber>
    </recommendedName>
</protein>
<keyword evidence="4" id="KW-0274">FAD</keyword>
<comment type="caution">
    <text evidence="10">The sequence shown here is derived from an EMBL/GenBank/DDBJ whole genome shotgun (WGS) entry which is preliminary data.</text>
</comment>
<keyword evidence="3" id="KW-0285">Flavoprotein</keyword>
<dbReference type="InterPro" id="IPR016169">
    <property type="entry name" value="FAD-bd_PCMH_sub2"/>
</dbReference>
<dbReference type="FunFam" id="1.10.45.10:FF:000001">
    <property type="entry name" value="D-lactate dehydrogenase mitochondrial"/>
    <property type="match status" value="1"/>
</dbReference>
<dbReference type="EC" id="1.1.2.4" evidence="6"/>
<dbReference type="GO" id="GO:0005739">
    <property type="term" value="C:mitochondrion"/>
    <property type="evidence" value="ECO:0007669"/>
    <property type="project" value="TreeGrafter"/>
</dbReference>
<dbReference type="FunFam" id="3.30.465.10:FF:000014">
    <property type="entry name" value="D-lactate dehydrogenase (Cytochrome), putative"/>
    <property type="match status" value="1"/>
</dbReference>
<evidence type="ECO:0000256" key="5">
    <source>
        <dbReference type="ARBA" id="ARBA00023002"/>
    </source>
</evidence>
<proteinExistence type="inferred from homology"/>
<reference evidence="10" key="2">
    <citation type="submission" date="2023-06" db="EMBL/GenBank/DDBJ databases">
        <authorList>
            <consortium name="Lawrence Berkeley National Laboratory"/>
            <person name="Haridas S."/>
            <person name="Hensen N."/>
            <person name="Bonometti L."/>
            <person name="Westerberg I."/>
            <person name="Brannstrom I.O."/>
            <person name="Guillou S."/>
            <person name="Cros-Aarteil S."/>
            <person name="Calhoun S."/>
            <person name="Kuo A."/>
            <person name="Mondo S."/>
            <person name="Pangilinan J."/>
            <person name="Riley R."/>
            <person name="LaButti K."/>
            <person name="Andreopoulos B."/>
            <person name="Lipzen A."/>
            <person name="Chen C."/>
            <person name="Yanf M."/>
            <person name="Daum C."/>
            <person name="Ng V."/>
            <person name="Clum A."/>
            <person name="Steindorff A."/>
            <person name="Ohm R."/>
            <person name="Martin F."/>
            <person name="Silar P."/>
            <person name="Natvig D."/>
            <person name="Lalanne C."/>
            <person name="Gautier V."/>
            <person name="Ament-velasquez S.L."/>
            <person name="Kruys A."/>
            <person name="Hutchinson M.I."/>
            <person name="Powell A.J."/>
            <person name="Barry K."/>
            <person name="Miller A.N."/>
            <person name="Grigoriev I.V."/>
            <person name="Debuchy R."/>
            <person name="Gladieux P."/>
            <person name="Thoren M.H."/>
            <person name="Johannesson H."/>
        </authorList>
    </citation>
    <scope>NUCLEOTIDE SEQUENCE</scope>
    <source>
        <strain evidence="10">CBS 232.78</strain>
    </source>
</reference>
<organism evidence="10 11">
    <name type="scientific">Podospora didyma</name>
    <dbReference type="NCBI Taxonomy" id="330526"/>
    <lineage>
        <taxon>Eukaryota</taxon>
        <taxon>Fungi</taxon>
        <taxon>Dikarya</taxon>
        <taxon>Ascomycota</taxon>
        <taxon>Pezizomycotina</taxon>
        <taxon>Sordariomycetes</taxon>
        <taxon>Sordariomycetidae</taxon>
        <taxon>Sordariales</taxon>
        <taxon>Podosporaceae</taxon>
        <taxon>Podospora</taxon>
    </lineage>
</organism>
<comment type="cofactor">
    <cofactor evidence="1">
        <name>FAD</name>
        <dbReference type="ChEBI" id="CHEBI:57692"/>
    </cofactor>
</comment>
<dbReference type="PROSITE" id="PS51387">
    <property type="entry name" value="FAD_PCMH"/>
    <property type="match status" value="1"/>
</dbReference>
<dbReference type="AlphaFoldDB" id="A0AAE0NQF3"/>
<evidence type="ECO:0000256" key="8">
    <source>
        <dbReference type="SAM" id="MobiDB-lite"/>
    </source>
</evidence>
<dbReference type="FunFam" id="3.30.70.2740:FF:000001">
    <property type="entry name" value="D-lactate dehydrogenase mitochondrial"/>
    <property type="match status" value="1"/>
</dbReference>
<evidence type="ECO:0000256" key="2">
    <source>
        <dbReference type="ARBA" id="ARBA00008000"/>
    </source>
</evidence>
<dbReference type="Proteomes" id="UP001285441">
    <property type="component" value="Unassembled WGS sequence"/>
</dbReference>
<dbReference type="Gene3D" id="1.10.45.10">
    <property type="entry name" value="Vanillyl-alcohol Oxidase, Chain A, domain 4"/>
    <property type="match status" value="1"/>
</dbReference>
<gene>
    <name evidence="10" type="ORF">B0H63DRAFT_473210</name>
</gene>
<keyword evidence="11" id="KW-1185">Reference proteome</keyword>
<dbReference type="Pfam" id="PF01565">
    <property type="entry name" value="FAD_binding_4"/>
    <property type="match status" value="1"/>
</dbReference>
<dbReference type="InterPro" id="IPR016171">
    <property type="entry name" value="Vanillyl_alc_oxidase_C-sub2"/>
</dbReference>
<dbReference type="InterPro" id="IPR036318">
    <property type="entry name" value="FAD-bd_PCMH-like_sf"/>
</dbReference>
<evidence type="ECO:0000256" key="3">
    <source>
        <dbReference type="ARBA" id="ARBA00022630"/>
    </source>
</evidence>
<dbReference type="Pfam" id="PF02913">
    <property type="entry name" value="FAD-oxidase_C"/>
    <property type="match status" value="1"/>
</dbReference>
<dbReference type="GO" id="GO:0008720">
    <property type="term" value="F:D-lactate dehydrogenase (NAD+) activity"/>
    <property type="evidence" value="ECO:0007669"/>
    <property type="project" value="TreeGrafter"/>
</dbReference>
<comment type="catalytic activity">
    <reaction evidence="7">
        <text>(R)-lactate + 2 Fe(III)-[cytochrome c] = 2 Fe(II)-[cytochrome c] + pyruvate + 2 H(+)</text>
        <dbReference type="Rhea" id="RHEA:13521"/>
        <dbReference type="Rhea" id="RHEA-COMP:10350"/>
        <dbReference type="Rhea" id="RHEA-COMP:14399"/>
        <dbReference type="ChEBI" id="CHEBI:15361"/>
        <dbReference type="ChEBI" id="CHEBI:15378"/>
        <dbReference type="ChEBI" id="CHEBI:16004"/>
        <dbReference type="ChEBI" id="CHEBI:29033"/>
        <dbReference type="ChEBI" id="CHEBI:29034"/>
        <dbReference type="EC" id="1.1.2.4"/>
    </reaction>
</comment>
<dbReference type="Gene3D" id="3.30.70.2740">
    <property type="match status" value="1"/>
</dbReference>
<dbReference type="InterPro" id="IPR016166">
    <property type="entry name" value="FAD-bd_PCMH"/>
</dbReference>
<evidence type="ECO:0000256" key="6">
    <source>
        <dbReference type="ARBA" id="ARBA00038897"/>
    </source>
</evidence>